<evidence type="ECO:0000313" key="3">
    <source>
        <dbReference type="RefSeq" id="XP_015173643.1"/>
    </source>
</evidence>
<name>A0ABM1I0A6_POLDO</name>
<keyword evidence="1" id="KW-0175">Coiled coil</keyword>
<accession>A0ABM1I0A6</accession>
<organism evidence="2 3">
    <name type="scientific">Polistes dominula</name>
    <name type="common">European paper wasp</name>
    <name type="synonym">Vespa dominula</name>
    <dbReference type="NCBI Taxonomy" id="743375"/>
    <lineage>
        <taxon>Eukaryota</taxon>
        <taxon>Metazoa</taxon>
        <taxon>Ecdysozoa</taxon>
        <taxon>Arthropoda</taxon>
        <taxon>Hexapoda</taxon>
        <taxon>Insecta</taxon>
        <taxon>Pterygota</taxon>
        <taxon>Neoptera</taxon>
        <taxon>Endopterygota</taxon>
        <taxon>Hymenoptera</taxon>
        <taxon>Apocrita</taxon>
        <taxon>Aculeata</taxon>
        <taxon>Vespoidea</taxon>
        <taxon>Vespidae</taxon>
        <taxon>Polistinae</taxon>
        <taxon>Polistini</taxon>
        <taxon>Polistes</taxon>
    </lineage>
</organism>
<reference evidence="3" key="1">
    <citation type="submission" date="2025-08" db="UniProtKB">
        <authorList>
            <consortium name="RefSeq"/>
        </authorList>
    </citation>
    <scope>IDENTIFICATION</scope>
    <source>
        <tissue evidence="3">Whole body</tissue>
    </source>
</reference>
<feature type="coiled-coil region" evidence="1">
    <location>
        <begin position="2"/>
        <end position="29"/>
    </location>
</feature>
<gene>
    <name evidence="3" type="primary">LOC107064954</name>
</gene>
<keyword evidence="2" id="KW-1185">Reference proteome</keyword>
<sequence length="273" mass="32441">MDDELEQLKEDLSKKISLLKRQIHEEETEQARRLTSYTRNLSPIEDDFSDKEYSWNEMRKMCKLSKRITGIKFHNSTKNWINNRIYKYTTNVDTKSINFYLELTVDLKNDPDFEIIDITCHFLNLQTCYLSEITPWVQSFSKSKNLSFLMSGISDYSYCNHLRQKVITSLKETNYADVYEHEEEGGGILLDIKSPKNPDHIYIKYLWLLNYVDRTCRVDHHFIITATEFGDEFVEENTSLIKKFCKLNLKKQDMIELWSQLCIAIDSYENENV</sequence>
<evidence type="ECO:0000313" key="2">
    <source>
        <dbReference type="Proteomes" id="UP000694924"/>
    </source>
</evidence>
<evidence type="ECO:0000256" key="1">
    <source>
        <dbReference type="SAM" id="Coils"/>
    </source>
</evidence>
<dbReference type="GeneID" id="107064954"/>
<dbReference type="Proteomes" id="UP000694924">
    <property type="component" value="Unplaced"/>
</dbReference>
<proteinExistence type="predicted"/>
<protein>
    <submittedName>
        <fullName evidence="3">Uncharacterized protein LOC107064954</fullName>
    </submittedName>
</protein>
<dbReference type="RefSeq" id="XP_015173643.1">
    <property type="nucleotide sequence ID" value="XM_015318157.1"/>
</dbReference>